<dbReference type="InterPro" id="IPR018060">
    <property type="entry name" value="HTH_AraC"/>
</dbReference>
<keyword evidence="1" id="KW-0805">Transcription regulation</keyword>
<evidence type="ECO:0000313" key="5">
    <source>
        <dbReference type="EMBL" id="KRT17840.1"/>
    </source>
</evidence>
<feature type="domain" description="HTH araC/xylS-type" evidence="4">
    <location>
        <begin position="244"/>
        <end position="343"/>
    </location>
</feature>
<dbReference type="Proteomes" id="UP000051950">
    <property type="component" value="Unassembled WGS sequence"/>
</dbReference>
<name>A0A0T5VVL0_9SPHI</name>
<reference evidence="5 6" key="1">
    <citation type="submission" date="2015-11" db="EMBL/GenBank/DDBJ databases">
        <title>Sequence of Pedobacter ginsenosidimutans.</title>
        <authorList>
            <person name="Carson E."/>
            <person name="Keyser V."/>
            <person name="Newman J."/>
            <person name="Miller J."/>
        </authorList>
    </citation>
    <scope>NUCLEOTIDE SEQUENCE [LARGE SCALE GENOMIC DNA]</scope>
    <source>
        <strain evidence="5 6">KACC 14530</strain>
    </source>
</reference>
<keyword evidence="3" id="KW-0804">Transcription</keyword>
<dbReference type="PANTHER" id="PTHR43280:SF2">
    <property type="entry name" value="HTH-TYPE TRANSCRIPTIONAL REGULATOR EXSA"/>
    <property type="match status" value="1"/>
</dbReference>
<dbReference type="STRING" id="687842.ASU31_00655"/>
<sequence>MLAPIEKIPNQRLLVLINQLQVNLQKTITEIKTINPNLTDQRHLSISNQHDELVHLFNLTSDLSNELDIHFSALNSLSLDFDNSTQPRNTDMLLSDIRSVFIIEKNNHIRRLLESSGIYSFSYISFEDSESSQQILEMMPDLIILDLATFSSSEFTEWILLSQGHSTYSPPIIAIGNENHTFSIHQLTYPNIIFLPKPINKSALENQLKKAVENRMCLQSYFHMQITSRCAPYEVLAGDRRFVKNLIMLIEEDLSKQNCIIDRLAERLSISRSTLYKKTIAAAGQSINSFIRYIRLRKAAQLMICTNFSVLQIANVVGIHDRKYFKVQFSKLFIQSPAEFIKMHRSG</sequence>
<evidence type="ECO:0000259" key="4">
    <source>
        <dbReference type="PROSITE" id="PS01124"/>
    </source>
</evidence>
<dbReference type="Gene3D" id="1.10.10.60">
    <property type="entry name" value="Homeodomain-like"/>
    <property type="match status" value="1"/>
</dbReference>
<evidence type="ECO:0000256" key="1">
    <source>
        <dbReference type="ARBA" id="ARBA00023015"/>
    </source>
</evidence>
<evidence type="ECO:0000256" key="3">
    <source>
        <dbReference type="ARBA" id="ARBA00023163"/>
    </source>
</evidence>
<comment type="caution">
    <text evidence="5">The sequence shown here is derived from an EMBL/GenBank/DDBJ whole genome shotgun (WGS) entry which is preliminary data.</text>
</comment>
<organism evidence="5 6">
    <name type="scientific">Pedobacter ginsenosidimutans</name>
    <dbReference type="NCBI Taxonomy" id="687842"/>
    <lineage>
        <taxon>Bacteria</taxon>
        <taxon>Pseudomonadati</taxon>
        <taxon>Bacteroidota</taxon>
        <taxon>Sphingobacteriia</taxon>
        <taxon>Sphingobacteriales</taxon>
        <taxon>Sphingobacteriaceae</taxon>
        <taxon>Pedobacter</taxon>
    </lineage>
</organism>
<dbReference type="RefSeq" id="WP_057930469.1">
    <property type="nucleotide sequence ID" value="NZ_LMZQ01000001.1"/>
</dbReference>
<dbReference type="GO" id="GO:0043565">
    <property type="term" value="F:sequence-specific DNA binding"/>
    <property type="evidence" value="ECO:0007669"/>
    <property type="project" value="InterPro"/>
</dbReference>
<dbReference type="InterPro" id="IPR011006">
    <property type="entry name" value="CheY-like_superfamily"/>
</dbReference>
<keyword evidence="6" id="KW-1185">Reference proteome</keyword>
<dbReference type="Pfam" id="PF12833">
    <property type="entry name" value="HTH_18"/>
    <property type="match status" value="1"/>
</dbReference>
<protein>
    <recommendedName>
        <fullName evidence="4">HTH araC/xylS-type domain-containing protein</fullName>
    </recommendedName>
</protein>
<dbReference type="EMBL" id="LMZQ01000001">
    <property type="protein sequence ID" value="KRT17840.1"/>
    <property type="molecule type" value="Genomic_DNA"/>
</dbReference>
<dbReference type="SUPFAM" id="SSF46689">
    <property type="entry name" value="Homeodomain-like"/>
    <property type="match status" value="1"/>
</dbReference>
<gene>
    <name evidence="5" type="ORF">ASU31_00655</name>
</gene>
<dbReference type="InterPro" id="IPR009057">
    <property type="entry name" value="Homeodomain-like_sf"/>
</dbReference>
<accession>A0A0T5VVL0</accession>
<evidence type="ECO:0000256" key="2">
    <source>
        <dbReference type="ARBA" id="ARBA00023125"/>
    </source>
</evidence>
<dbReference type="PANTHER" id="PTHR43280">
    <property type="entry name" value="ARAC-FAMILY TRANSCRIPTIONAL REGULATOR"/>
    <property type="match status" value="1"/>
</dbReference>
<dbReference type="AlphaFoldDB" id="A0A0T5VVL0"/>
<dbReference type="GO" id="GO:0003700">
    <property type="term" value="F:DNA-binding transcription factor activity"/>
    <property type="evidence" value="ECO:0007669"/>
    <property type="project" value="InterPro"/>
</dbReference>
<proteinExistence type="predicted"/>
<dbReference type="SUPFAM" id="SSF52172">
    <property type="entry name" value="CheY-like"/>
    <property type="match status" value="1"/>
</dbReference>
<keyword evidence="2" id="KW-0238">DNA-binding</keyword>
<dbReference type="SMART" id="SM00342">
    <property type="entry name" value="HTH_ARAC"/>
    <property type="match status" value="1"/>
</dbReference>
<dbReference type="OrthoDB" id="9809670at2"/>
<evidence type="ECO:0000313" key="6">
    <source>
        <dbReference type="Proteomes" id="UP000051950"/>
    </source>
</evidence>
<dbReference type="PROSITE" id="PS01124">
    <property type="entry name" value="HTH_ARAC_FAMILY_2"/>
    <property type="match status" value="1"/>
</dbReference>